<reference evidence="2" key="2">
    <citation type="journal article" date="2010" name="BMC Plant Biol.">
        <title>Sequencing of 6.7 Mb of the melon genome using a BAC pooling strategy.</title>
        <authorList>
            <person name="Gonzalez V.M."/>
            <person name="Benjak A."/>
            <person name="Henaff E.M."/>
            <person name="Mir G."/>
            <person name="Casacuberta J.M."/>
            <person name="Garcia-Mas J."/>
            <person name="Puigdomenech P."/>
        </authorList>
    </citation>
    <scope>NUCLEOTIDE SEQUENCE</scope>
    <source>
        <tissue evidence="2">Young leaves</tissue>
    </source>
</reference>
<evidence type="ECO:0000313" key="2">
    <source>
        <dbReference type="EMBL" id="ADN33761.1"/>
    </source>
</evidence>
<feature type="compositionally biased region" description="Low complexity" evidence="1">
    <location>
        <begin position="98"/>
        <end position="108"/>
    </location>
</feature>
<protein>
    <recommendedName>
        <fullName evidence="3">Envelope-like protein</fullName>
    </recommendedName>
</protein>
<sequence length="233" mass="25279">MMNTRKGTYVAKSSEDGLEAQILTTSMHGANVSTRLHKLVPNDVNSQNPTTNAEHEPSAPKTHMYDMDSNDLDDVRLARLLKKTYVPNVAAGNSIDPSVSSHSQESSSTEGVFVPTPGVQHTSNFKLGPSLYSSPVRSSVPDTTTSGLNNNSAPAPADESATTEGRTDVHNDEDEIIEPANTGDHTGEIPVDDNNNPTAQPKTHAFPEESRPAKKSQQNAKYYYQNWKKEDSS</sequence>
<reference evidence="2" key="1">
    <citation type="journal article" date="2010" name="BMC Genomics">
        <title>Generation of a BAC-based physical map of the melon genome.</title>
        <authorList>
            <person name="Gonzalez V.M."/>
            <person name="Garcia-Mas J."/>
            <person name="Arus P."/>
            <person name="Puigdomenech P."/>
        </authorList>
    </citation>
    <scope>NUCLEOTIDE SEQUENCE</scope>
    <source>
        <tissue evidence="2">Young leaves</tissue>
    </source>
</reference>
<feature type="compositionally biased region" description="Basic and acidic residues" evidence="1">
    <location>
        <begin position="53"/>
        <end position="66"/>
    </location>
</feature>
<evidence type="ECO:0000256" key="1">
    <source>
        <dbReference type="SAM" id="MobiDB-lite"/>
    </source>
</evidence>
<feature type="region of interest" description="Disordered" evidence="1">
    <location>
        <begin position="90"/>
        <end position="233"/>
    </location>
</feature>
<organism evidence="2">
    <name type="scientific">Cucumis melo subsp. melo</name>
    <dbReference type="NCBI Taxonomy" id="412675"/>
    <lineage>
        <taxon>Eukaryota</taxon>
        <taxon>Viridiplantae</taxon>
        <taxon>Streptophyta</taxon>
        <taxon>Embryophyta</taxon>
        <taxon>Tracheophyta</taxon>
        <taxon>Spermatophyta</taxon>
        <taxon>Magnoliopsida</taxon>
        <taxon>eudicotyledons</taxon>
        <taxon>Gunneridae</taxon>
        <taxon>Pentapetalae</taxon>
        <taxon>rosids</taxon>
        <taxon>fabids</taxon>
        <taxon>Cucurbitales</taxon>
        <taxon>Cucurbitaceae</taxon>
        <taxon>Benincaseae</taxon>
        <taxon>Cucumis</taxon>
    </lineage>
</organism>
<name>E5GBC0_CUCME</name>
<evidence type="ECO:0008006" key="3">
    <source>
        <dbReference type="Google" id="ProtNLM"/>
    </source>
</evidence>
<dbReference type="EMBL" id="HM854760">
    <property type="protein sequence ID" value="ADN33761.1"/>
    <property type="molecule type" value="Genomic_DNA"/>
</dbReference>
<accession>E5GBC0</accession>
<feature type="region of interest" description="Disordered" evidence="1">
    <location>
        <begin position="41"/>
        <end position="68"/>
    </location>
</feature>
<feature type="compositionally biased region" description="Polar residues" evidence="1">
    <location>
        <begin position="43"/>
        <end position="52"/>
    </location>
</feature>
<proteinExistence type="predicted"/>
<dbReference type="AlphaFoldDB" id="E5GBC0"/>
<feature type="compositionally biased region" description="Polar residues" evidence="1">
    <location>
        <begin position="119"/>
        <end position="153"/>
    </location>
</feature>